<evidence type="ECO:0000313" key="2">
    <source>
        <dbReference type="EMBL" id="ASK27751.1"/>
    </source>
</evidence>
<feature type="compositionally biased region" description="Basic and acidic residues" evidence="1">
    <location>
        <begin position="72"/>
        <end position="85"/>
    </location>
</feature>
<protein>
    <submittedName>
        <fullName evidence="2">Uncharacterized protein</fullName>
    </submittedName>
</protein>
<accession>A0A220S2N9</accession>
<gene>
    <name evidence="2" type="ORF">BG910_08370</name>
</gene>
<reference evidence="2 3" key="1">
    <citation type="submission" date="2017-06" db="EMBL/GenBank/DDBJ databases">
        <title>Neisseria chenwenguii sp. nov., isolated from the intestinal contents of Tibetan Plateau Pika in Yushu, Qinghai Province, China.</title>
        <authorList>
            <person name="Zhang G."/>
        </authorList>
    </citation>
    <scope>NUCLEOTIDE SEQUENCE [LARGE SCALE GENOMIC DNA]</scope>
    <source>
        <strain evidence="2 3">10023</strain>
    </source>
</reference>
<dbReference type="Proteomes" id="UP000198238">
    <property type="component" value="Chromosome"/>
</dbReference>
<evidence type="ECO:0000256" key="1">
    <source>
        <dbReference type="SAM" id="MobiDB-lite"/>
    </source>
</evidence>
<sequence>MRLIDFVGGTWSGSKKFQTASNRIIFEGRLKNSETRMLGPVGGLVEPLAQHLTKSGQNFAGLKPGLQPKSALPREGKNDQTKRPSENPTPNLSDGLKKQKTFPHYQT</sequence>
<feature type="region of interest" description="Disordered" evidence="1">
    <location>
        <begin position="56"/>
        <end position="107"/>
    </location>
</feature>
<dbReference type="KEGG" id="nei:BG910_08370"/>
<organism evidence="2 3">
    <name type="scientific">Neisseria chenwenguii</name>
    <dbReference type="NCBI Taxonomy" id="1853278"/>
    <lineage>
        <taxon>Bacteria</taxon>
        <taxon>Pseudomonadati</taxon>
        <taxon>Pseudomonadota</taxon>
        <taxon>Betaproteobacteria</taxon>
        <taxon>Neisseriales</taxon>
        <taxon>Neisseriaceae</taxon>
        <taxon>Neisseria</taxon>
    </lineage>
</organism>
<evidence type="ECO:0000313" key="3">
    <source>
        <dbReference type="Proteomes" id="UP000198238"/>
    </source>
</evidence>
<dbReference type="AlphaFoldDB" id="A0A220S2N9"/>
<dbReference type="EMBL" id="CP022278">
    <property type="protein sequence ID" value="ASK27751.1"/>
    <property type="molecule type" value="Genomic_DNA"/>
</dbReference>
<proteinExistence type="predicted"/>
<dbReference type="RefSeq" id="WP_089036446.1">
    <property type="nucleotide sequence ID" value="NZ_CP022278.1"/>
</dbReference>
<keyword evidence="3" id="KW-1185">Reference proteome</keyword>
<name>A0A220S2N9_9NEIS</name>